<dbReference type="GeneID" id="6077128"/>
<evidence type="ECO:0000313" key="4">
    <source>
        <dbReference type="Proteomes" id="UP000001194"/>
    </source>
</evidence>
<dbReference type="InParanoid" id="B0DBX0"/>
<sequence>MTMDSILPHDHTAGLCECPNCHNMIPVSGPAVSGCAPGHLYIHCIGCNYHYTFPKRCQCVSHRSPALTISAGSSSQKHVVRHPSPTPLSAAVGRIPCPTRDCTKSVNVLCVNKSCKNCCIGKGGCKITSHRLDKMSKREKKKRALVDPFPHRSYSLRPPSPLIPLNHPPLTLSPQLNLNFDAEDFNWPSAVVTMERQRLEIEVEKAAEERREKELEDQEEMEYQAALAASMASPAYTPNPSPLPPPVALDSPVQHDSPLQQSVPPSDSSDHRSPPQQADLALSPTPSSWQPQGAATTINALSPKAASSRRLRTVMSVTTMRQEPARTTHLDARWMRAHEDRTKQPLPKRGQSQVDFDLSRKFRITFWDKADEEPTTFPVLHCPAWPKWVLAESPTILQQLCAPPLDFYDPKDCLWIHADLSYPHEVSKDGYLFYRRRGIHCKNFEEYIDRLSKKPPHHRTNMRGERESVREGKKVKLKQQAPPSVKGDDSEVEFVDSTTMVKQETAGPLNSKRRRSPSFPVPSPKRV</sequence>
<proteinExistence type="predicted"/>
<evidence type="ECO:0000256" key="1">
    <source>
        <dbReference type="SAM" id="Coils"/>
    </source>
</evidence>
<feature type="region of interest" description="Disordered" evidence="2">
    <location>
        <begin position="232"/>
        <end position="311"/>
    </location>
</feature>
<dbReference type="HOGENOM" id="CLU_427624_0_0_1"/>
<keyword evidence="1" id="KW-0175">Coiled coil</keyword>
<dbReference type="Proteomes" id="UP000001194">
    <property type="component" value="Unassembled WGS sequence"/>
</dbReference>
<feature type="region of interest" description="Disordered" evidence="2">
    <location>
        <begin position="452"/>
        <end position="527"/>
    </location>
</feature>
<feature type="compositionally biased region" description="Basic and acidic residues" evidence="2">
    <location>
        <begin position="462"/>
        <end position="474"/>
    </location>
</feature>
<dbReference type="OrthoDB" id="3056697at2759"/>
<dbReference type="RefSeq" id="XP_001881580.1">
    <property type="nucleotide sequence ID" value="XM_001881545.1"/>
</dbReference>
<reference evidence="3 4" key="1">
    <citation type="journal article" date="2008" name="Nature">
        <title>The genome of Laccaria bicolor provides insights into mycorrhizal symbiosis.</title>
        <authorList>
            <person name="Martin F."/>
            <person name="Aerts A."/>
            <person name="Ahren D."/>
            <person name="Brun A."/>
            <person name="Danchin E.G.J."/>
            <person name="Duchaussoy F."/>
            <person name="Gibon J."/>
            <person name="Kohler A."/>
            <person name="Lindquist E."/>
            <person name="Pereda V."/>
            <person name="Salamov A."/>
            <person name="Shapiro H.J."/>
            <person name="Wuyts J."/>
            <person name="Blaudez D."/>
            <person name="Buee M."/>
            <person name="Brokstein P."/>
            <person name="Canbaeck B."/>
            <person name="Cohen D."/>
            <person name="Courty P.E."/>
            <person name="Coutinho P.M."/>
            <person name="Delaruelle C."/>
            <person name="Detter J.C."/>
            <person name="Deveau A."/>
            <person name="DiFazio S."/>
            <person name="Duplessis S."/>
            <person name="Fraissinet-Tachet L."/>
            <person name="Lucic E."/>
            <person name="Frey-Klett P."/>
            <person name="Fourrey C."/>
            <person name="Feussner I."/>
            <person name="Gay G."/>
            <person name="Grimwood J."/>
            <person name="Hoegger P.J."/>
            <person name="Jain P."/>
            <person name="Kilaru S."/>
            <person name="Labbe J."/>
            <person name="Lin Y.C."/>
            <person name="Legue V."/>
            <person name="Le Tacon F."/>
            <person name="Marmeisse R."/>
            <person name="Melayah D."/>
            <person name="Montanini B."/>
            <person name="Muratet M."/>
            <person name="Nehls U."/>
            <person name="Niculita-Hirzel H."/>
            <person name="Oudot-Le Secq M.P."/>
            <person name="Peter M."/>
            <person name="Quesneville H."/>
            <person name="Rajashekar B."/>
            <person name="Reich M."/>
            <person name="Rouhier N."/>
            <person name="Schmutz J."/>
            <person name="Yin T."/>
            <person name="Chalot M."/>
            <person name="Henrissat B."/>
            <person name="Kuees U."/>
            <person name="Lucas S."/>
            <person name="Van de Peer Y."/>
            <person name="Podila G.K."/>
            <person name="Polle A."/>
            <person name="Pukkila P.J."/>
            <person name="Richardson P.M."/>
            <person name="Rouze P."/>
            <person name="Sanders I.R."/>
            <person name="Stajich J.E."/>
            <person name="Tunlid A."/>
            <person name="Tuskan G."/>
            <person name="Grigoriev I.V."/>
        </authorList>
    </citation>
    <scope>NUCLEOTIDE SEQUENCE [LARGE SCALE GENOMIC DNA]</scope>
    <source>
        <strain evidence="4">S238N-H82 / ATCC MYA-4686</strain>
    </source>
</reference>
<feature type="coiled-coil region" evidence="1">
    <location>
        <begin position="189"/>
        <end position="221"/>
    </location>
</feature>
<name>B0DBX0_LACBS</name>
<evidence type="ECO:0000313" key="3">
    <source>
        <dbReference type="EMBL" id="EDR07791.1"/>
    </source>
</evidence>
<evidence type="ECO:0000256" key="2">
    <source>
        <dbReference type="SAM" id="MobiDB-lite"/>
    </source>
</evidence>
<gene>
    <name evidence="3" type="ORF">LACBIDRAFT_297952</name>
</gene>
<feature type="compositionally biased region" description="Pro residues" evidence="2">
    <location>
        <begin position="237"/>
        <end position="247"/>
    </location>
</feature>
<organism evidence="4">
    <name type="scientific">Laccaria bicolor (strain S238N-H82 / ATCC MYA-4686)</name>
    <name type="common">Bicoloured deceiver</name>
    <name type="synonym">Laccaria laccata var. bicolor</name>
    <dbReference type="NCBI Taxonomy" id="486041"/>
    <lineage>
        <taxon>Eukaryota</taxon>
        <taxon>Fungi</taxon>
        <taxon>Dikarya</taxon>
        <taxon>Basidiomycota</taxon>
        <taxon>Agaricomycotina</taxon>
        <taxon>Agaricomycetes</taxon>
        <taxon>Agaricomycetidae</taxon>
        <taxon>Agaricales</taxon>
        <taxon>Agaricineae</taxon>
        <taxon>Hydnangiaceae</taxon>
        <taxon>Laccaria</taxon>
    </lineage>
</organism>
<feature type="compositionally biased region" description="Polar residues" evidence="2">
    <location>
        <begin position="284"/>
        <end position="300"/>
    </location>
</feature>
<dbReference type="KEGG" id="lbc:LACBIDRAFT_297952"/>
<accession>B0DBX0</accession>
<dbReference type="EMBL" id="DS547103">
    <property type="protein sequence ID" value="EDR07791.1"/>
    <property type="molecule type" value="Genomic_DNA"/>
</dbReference>
<keyword evidence="4" id="KW-1185">Reference proteome</keyword>
<protein>
    <submittedName>
        <fullName evidence="3">Predicted protein</fullName>
    </submittedName>
</protein>
<dbReference type="AlphaFoldDB" id="B0DBX0"/>